<comment type="subcellular location">
    <subcellularLocation>
        <location evidence="1">Secreted</location>
        <location evidence="1">Extracellular space</location>
        <location evidence="1">Apoplast</location>
    </subcellularLocation>
</comment>
<keyword evidence="6 9" id="KW-0732">Signal</keyword>
<dbReference type="InterPro" id="IPR033250">
    <property type="entry name" value="CEP"/>
</dbReference>
<feature type="non-terminal residue" evidence="10">
    <location>
        <position position="1"/>
    </location>
</feature>
<evidence type="ECO:0000256" key="5">
    <source>
        <dbReference type="ARBA" id="ARBA00022702"/>
    </source>
</evidence>
<protein>
    <submittedName>
        <fullName evidence="10">Precursor of CEP6</fullName>
    </submittedName>
</protein>
<keyword evidence="5" id="KW-0372">Hormone</keyword>
<comment type="similarity">
    <text evidence="2">Belongs to the C-terminally encoded plant signaling peptide (CEP) family.</text>
</comment>
<dbReference type="Proteomes" id="UP000685013">
    <property type="component" value="Chromosome 20"/>
</dbReference>
<evidence type="ECO:0000256" key="3">
    <source>
        <dbReference type="ARBA" id="ARBA00022523"/>
    </source>
</evidence>
<dbReference type="GO" id="GO:0048046">
    <property type="term" value="C:apoplast"/>
    <property type="evidence" value="ECO:0007669"/>
    <property type="project" value="UniProtKB-SubCell"/>
</dbReference>
<proteinExistence type="inferred from homology"/>
<evidence type="ECO:0000256" key="2">
    <source>
        <dbReference type="ARBA" id="ARBA00008963"/>
    </source>
</evidence>
<feature type="chain" id="PRO_5043484726" evidence="9">
    <location>
        <begin position="30"/>
        <end position="113"/>
    </location>
</feature>
<evidence type="ECO:0000256" key="8">
    <source>
        <dbReference type="SAM" id="MobiDB-lite"/>
    </source>
</evidence>
<dbReference type="GO" id="GO:1901371">
    <property type="term" value="P:regulation of leaf morphogenesis"/>
    <property type="evidence" value="ECO:0007669"/>
    <property type="project" value="TreeGrafter"/>
</dbReference>
<keyword evidence="3" id="KW-0052">Apoplast</keyword>
<gene>
    <name evidence="10" type="primary">CEP6</name>
    <name evidence="10" type="ORF">SDJN03_30225</name>
</gene>
<evidence type="ECO:0000313" key="11">
    <source>
        <dbReference type="Proteomes" id="UP000685013"/>
    </source>
</evidence>
<dbReference type="PANTHER" id="PTHR33348:SF44">
    <property type="entry name" value="PRECURSOR OF CEP6"/>
    <property type="match status" value="1"/>
</dbReference>
<dbReference type="GO" id="GO:1902025">
    <property type="term" value="P:nitrate import"/>
    <property type="evidence" value="ECO:0007669"/>
    <property type="project" value="TreeGrafter"/>
</dbReference>
<evidence type="ECO:0000256" key="7">
    <source>
        <dbReference type="ARBA" id="ARBA00023278"/>
    </source>
</evidence>
<evidence type="ECO:0000256" key="1">
    <source>
        <dbReference type="ARBA" id="ARBA00004271"/>
    </source>
</evidence>
<dbReference type="AlphaFoldDB" id="A0AAV6LWN2"/>
<name>A0AAV6LWN2_9ROSI</name>
<dbReference type="GO" id="GO:0048364">
    <property type="term" value="P:root development"/>
    <property type="evidence" value="ECO:0007669"/>
    <property type="project" value="InterPro"/>
</dbReference>
<feature type="signal peptide" evidence="9">
    <location>
        <begin position="1"/>
        <end position="29"/>
    </location>
</feature>
<evidence type="ECO:0000256" key="6">
    <source>
        <dbReference type="ARBA" id="ARBA00022729"/>
    </source>
</evidence>
<dbReference type="GO" id="GO:0005179">
    <property type="term" value="F:hormone activity"/>
    <property type="evidence" value="ECO:0007669"/>
    <property type="project" value="UniProtKB-KW"/>
</dbReference>
<organism evidence="10 11">
    <name type="scientific">Cucurbita argyrosperma subsp. sororia</name>
    <dbReference type="NCBI Taxonomy" id="37648"/>
    <lineage>
        <taxon>Eukaryota</taxon>
        <taxon>Viridiplantae</taxon>
        <taxon>Streptophyta</taxon>
        <taxon>Embryophyta</taxon>
        <taxon>Tracheophyta</taxon>
        <taxon>Spermatophyta</taxon>
        <taxon>Magnoliopsida</taxon>
        <taxon>eudicotyledons</taxon>
        <taxon>Gunneridae</taxon>
        <taxon>Pentapetalae</taxon>
        <taxon>rosids</taxon>
        <taxon>fabids</taxon>
        <taxon>Cucurbitales</taxon>
        <taxon>Cucurbitaceae</taxon>
        <taxon>Cucurbiteae</taxon>
        <taxon>Cucurbita</taxon>
    </lineage>
</organism>
<dbReference type="EMBL" id="JAGKQH010000020">
    <property type="protein sequence ID" value="KAG6571310.1"/>
    <property type="molecule type" value="Genomic_DNA"/>
</dbReference>
<keyword evidence="11" id="KW-1185">Reference proteome</keyword>
<keyword evidence="7" id="KW-0379">Hydroxylation</keyword>
<reference evidence="10 11" key="1">
    <citation type="journal article" date="2021" name="Hortic Res">
        <title>The domestication of Cucurbita argyrosperma as revealed by the genome of its wild relative.</title>
        <authorList>
            <person name="Barrera-Redondo J."/>
            <person name="Sanchez-de la Vega G."/>
            <person name="Aguirre-Liguori J.A."/>
            <person name="Castellanos-Morales G."/>
            <person name="Gutierrez-Guerrero Y.T."/>
            <person name="Aguirre-Dugua X."/>
            <person name="Aguirre-Planter E."/>
            <person name="Tenaillon M.I."/>
            <person name="Lira-Saade R."/>
            <person name="Eguiarte L.E."/>
        </authorList>
    </citation>
    <scope>NUCLEOTIDE SEQUENCE [LARGE SCALE GENOMIC DNA]</scope>
    <source>
        <strain evidence="10">JBR-2021</strain>
    </source>
</reference>
<accession>A0AAV6LWN2</accession>
<keyword evidence="4" id="KW-0964">Secreted</keyword>
<dbReference type="GO" id="GO:2000280">
    <property type="term" value="P:regulation of root development"/>
    <property type="evidence" value="ECO:0007669"/>
    <property type="project" value="TreeGrafter"/>
</dbReference>
<evidence type="ECO:0000256" key="4">
    <source>
        <dbReference type="ARBA" id="ARBA00022525"/>
    </source>
</evidence>
<evidence type="ECO:0000256" key="9">
    <source>
        <dbReference type="SAM" id="SignalP"/>
    </source>
</evidence>
<comment type="caution">
    <text evidence="10">The sequence shown here is derived from an EMBL/GenBank/DDBJ whole genome shotgun (WGS) entry which is preliminary data.</text>
</comment>
<dbReference type="GO" id="GO:0006995">
    <property type="term" value="P:cellular response to nitrogen starvation"/>
    <property type="evidence" value="ECO:0007669"/>
    <property type="project" value="UniProtKB-ARBA"/>
</dbReference>
<feature type="region of interest" description="Disordered" evidence="8">
    <location>
        <begin position="85"/>
        <end position="113"/>
    </location>
</feature>
<dbReference type="PANTHER" id="PTHR33348">
    <property type="entry name" value="PRECURSOR OF CEP5"/>
    <property type="match status" value="1"/>
</dbReference>
<sequence length="113" mass="12195">MGTHFQAITHCLLLLLTIFIAIGTHQIQGRPLKPPTGVSFRESDLGCKDDFNPETLGNSPGVGHHSVRRCGMADVGRSVHYTEGLKNDFRPTVPGHSPGIGHAYPRTASKPNV</sequence>
<evidence type="ECO:0000313" key="10">
    <source>
        <dbReference type="EMBL" id="KAG6571310.1"/>
    </source>
</evidence>